<sequence>MTAVQTAGPSHTAAPNVFELTCEDTKITYVPVGFGGRPRLEYDGPMGTHVFEGDEIQTLRSARGLEVSVTLDRISILRTITLTVFLPDLAFEDATTELTFETVGIHATRRRATVSDIGEGSTKPLELTGLARNIEFQNAGSTVLL</sequence>
<organism evidence="1">
    <name type="scientific">uncultured Solirubrobacteraceae bacterium</name>
    <dbReference type="NCBI Taxonomy" id="1162706"/>
    <lineage>
        <taxon>Bacteria</taxon>
        <taxon>Bacillati</taxon>
        <taxon>Actinomycetota</taxon>
        <taxon>Thermoleophilia</taxon>
        <taxon>Solirubrobacterales</taxon>
        <taxon>Solirubrobacteraceae</taxon>
        <taxon>environmental samples</taxon>
    </lineage>
</organism>
<protein>
    <submittedName>
        <fullName evidence="1">Uncharacterized protein</fullName>
    </submittedName>
</protein>
<reference evidence="1" key="1">
    <citation type="submission" date="2020-02" db="EMBL/GenBank/DDBJ databases">
        <authorList>
            <person name="Meier V. D."/>
        </authorList>
    </citation>
    <scope>NUCLEOTIDE SEQUENCE</scope>
    <source>
        <strain evidence="1">AVDCRST_MAG67</strain>
    </source>
</reference>
<proteinExistence type="predicted"/>
<name>A0A6J4STC7_9ACTN</name>
<dbReference type="EMBL" id="CADCVQ010000090">
    <property type="protein sequence ID" value="CAA9504722.1"/>
    <property type="molecule type" value="Genomic_DNA"/>
</dbReference>
<gene>
    <name evidence="1" type="ORF">AVDCRST_MAG67-2253</name>
</gene>
<dbReference type="AlphaFoldDB" id="A0A6J4STC7"/>
<accession>A0A6J4STC7</accession>
<evidence type="ECO:0000313" key="1">
    <source>
        <dbReference type="EMBL" id="CAA9504722.1"/>
    </source>
</evidence>